<sequence length="428" mass="46214">MNGRHLIGMILVGLLGLGTEPLPCHGATPAGTDEQKALEKQKKALKTLVYRRQRLLKEMLKDADEALKKAQGQVAVVLGPGAVAARKPEVSSFLEAPTQKQQTIQNQLTALAKALEVVNGAATSSDLEGLLKPEAIATARGQAAGKTEGLQALQSVKTDAERMDDAAVAASLDGMELASLKLFVVGGVMSLGESMQGQNKDPKFTVAMIEYLPKPSDDWNGFQTLLASGRIYPTHDPIVIATESKTPSSGSTEVDNDYFKRKFSCTLGGRWMAFRDYFNGANLHHAAAHGVLAGLSLDQYEIGRITRVTDANGTKESGVSDTVGYTAPFAAYRYEILPGAGSPMAGSFCELGWKYDRIYVVPAERSRYYLKVRGVFFDQKESSNNLMVEVNVETGHGQRNYWGVSMGYQCKLSTLFKAAGVSSSLPQF</sequence>
<accession>A0ABQ5QEW6</accession>
<name>A0ABQ5QEW6_9BACT</name>
<reference evidence="1 2" key="1">
    <citation type="journal article" date="2023" name="Antonie Van Leeuwenhoek">
        <title>Mesoterricola silvestris gen. nov., sp. nov., Mesoterricola sediminis sp. nov., Geothrix oryzae sp. nov., Geothrix edaphica sp. nov., Geothrix rubra sp. nov., and Geothrix limicola sp. nov., six novel members of Acidobacteriota isolated from soils.</title>
        <authorList>
            <person name="Itoh H."/>
            <person name="Sugisawa Y."/>
            <person name="Mise K."/>
            <person name="Xu Z."/>
            <person name="Kuniyasu M."/>
            <person name="Ushijima N."/>
            <person name="Kawano K."/>
            <person name="Kobayashi E."/>
            <person name="Shiratori Y."/>
            <person name="Masuda Y."/>
            <person name="Senoo K."/>
        </authorList>
    </citation>
    <scope>NUCLEOTIDE SEQUENCE [LARGE SCALE GENOMIC DNA]</scope>
    <source>
        <strain evidence="1 2">Red804</strain>
    </source>
</reference>
<evidence type="ECO:0000313" key="2">
    <source>
        <dbReference type="Proteomes" id="UP001165069"/>
    </source>
</evidence>
<evidence type="ECO:0000313" key="1">
    <source>
        <dbReference type="EMBL" id="GLH72881.1"/>
    </source>
</evidence>
<dbReference type="Proteomes" id="UP001165069">
    <property type="component" value="Unassembled WGS sequence"/>
</dbReference>
<proteinExistence type="predicted"/>
<dbReference type="EMBL" id="BSDE01000002">
    <property type="protein sequence ID" value="GLH72881.1"/>
    <property type="molecule type" value="Genomic_DNA"/>
</dbReference>
<protein>
    <submittedName>
        <fullName evidence="1">Uncharacterized protein</fullName>
    </submittedName>
</protein>
<comment type="caution">
    <text evidence="1">The sequence shown here is derived from an EMBL/GenBank/DDBJ whole genome shotgun (WGS) entry which is preliminary data.</text>
</comment>
<organism evidence="1 2">
    <name type="scientific">Geothrix limicola</name>
    <dbReference type="NCBI Taxonomy" id="2927978"/>
    <lineage>
        <taxon>Bacteria</taxon>
        <taxon>Pseudomonadati</taxon>
        <taxon>Acidobacteriota</taxon>
        <taxon>Holophagae</taxon>
        <taxon>Holophagales</taxon>
        <taxon>Holophagaceae</taxon>
        <taxon>Geothrix</taxon>
    </lineage>
</organism>
<gene>
    <name evidence="1" type="ORF">GETHLI_13830</name>
</gene>
<keyword evidence="2" id="KW-1185">Reference proteome</keyword>